<reference evidence="1" key="1">
    <citation type="submission" date="2017-05" db="UniProtKB">
        <authorList>
            <consortium name="EnsemblMetazoa"/>
        </authorList>
    </citation>
    <scope>IDENTIFICATION</scope>
</reference>
<dbReference type="AlphaFoldDB" id="A0A1X7UH49"/>
<organism evidence="1">
    <name type="scientific">Amphimedon queenslandica</name>
    <name type="common">Sponge</name>
    <dbReference type="NCBI Taxonomy" id="400682"/>
    <lineage>
        <taxon>Eukaryota</taxon>
        <taxon>Metazoa</taxon>
        <taxon>Porifera</taxon>
        <taxon>Demospongiae</taxon>
        <taxon>Heteroscleromorpha</taxon>
        <taxon>Haplosclerida</taxon>
        <taxon>Niphatidae</taxon>
        <taxon>Amphimedon</taxon>
    </lineage>
</organism>
<accession>A0A1X7UH49</accession>
<proteinExistence type="predicted"/>
<sequence length="86" mass="9466">MDYCDTMGILDKVRKRYSTISGGGCYDDLVGMFDSKGKRSLTVSLVLDSVLGYERIFSISEAKAKVVSCQNDVVQLASDWSVLLNC</sequence>
<dbReference type="InParanoid" id="A0A1X7UH49"/>
<protein>
    <recommendedName>
        <fullName evidence="2">Class II Histidinyl-tRNA synthetase (HisRS)-like catalytic core domain-containing protein</fullName>
    </recommendedName>
</protein>
<dbReference type="InterPro" id="IPR045864">
    <property type="entry name" value="aa-tRNA-synth_II/BPL/LPL"/>
</dbReference>
<name>A0A1X7UH49_AMPQE</name>
<dbReference type="Gene3D" id="3.30.930.10">
    <property type="entry name" value="Bira Bifunctional Protein, Domain 2"/>
    <property type="match status" value="1"/>
</dbReference>
<evidence type="ECO:0008006" key="2">
    <source>
        <dbReference type="Google" id="ProtNLM"/>
    </source>
</evidence>
<evidence type="ECO:0000313" key="1">
    <source>
        <dbReference type="EnsemblMetazoa" id="Aqu2.1.27097_001"/>
    </source>
</evidence>
<dbReference type="EnsemblMetazoa" id="Aqu2.1.27097_001">
    <property type="protein sequence ID" value="Aqu2.1.27097_001"/>
    <property type="gene ID" value="Aqu2.1.27097"/>
</dbReference>